<reference evidence="2 3" key="1">
    <citation type="journal article" date="2018" name="Appl. Microbiol. Biotechnol.">
        <title>Characterization of the caprolactam degradation pathway in Pseudomonas jessenii using mass spectrometry-based proteomics.</title>
        <authorList>
            <person name="Otzen M."/>
            <person name="Palacio C."/>
            <person name="Janssen D.B."/>
        </authorList>
    </citation>
    <scope>NUCLEOTIDE SEQUENCE [LARGE SCALE GENOMIC DNA]</scope>
    <source>
        <strain evidence="2 3">GO3</strain>
    </source>
</reference>
<comment type="caution">
    <text evidence="2">The sequence shown here is derived from an EMBL/GenBank/DDBJ whole genome shotgun (WGS) entry which is preliminary data.</text>
</comment>
<dbReference type="InterPro" id="IPR007505">
    <property type="entry name" value="PDDEXK_7"/>
</dbReference>
<dbReference type="EMBL" id="PDLL01000223">
    <property type="protein sequence ID" value="PYY69168.1"/>
    <property type="molecule type" value="Genomic_DNA"/>
</dbReference>
<dbReference type="RefSeq" id="WP_110660586.1">
    <property type="nucleotide sequence ID" value="NZ_PDLL01000223.1"/>
</dbReference>
<feature type="domain" description="DUF2357" evidence="1">
    <location>
        <begin position="61"/>
        <end position="304"/>
    </location>
</feature>
<gene>
    <name evidence="2" type="ORF">CRX42_17980</name>
</gene>
<evidence type="ECO:0000259" key="1">
    <source>
        <dbReference type="Pfam" id="PF09823"/>
    </source>
</evidence>
<dbReference type="Proteomes" id="UP000247437">
    <property type="component" value="Unassembled WGS sequence"/>
</dbReference>
<evidence type="ECO:0000313" key="3">
    <source>
        <dbReference type="Proteomes" id="UP000247437"/>
    </source>
</evidence>
<accession>A0A2W0EU59</accession>
<sequence>MLRIRSHRDEAWATVNAGDRESGFNENIEYQLVIEPGSRLIVDDIELHPRAGLFAWQPGFYAGLVNVEVIDARGEVCTCQLQVNVNQGKSTTIAFAEMIATIRAFDPSLLLGTSEATLDFGNEQQTSTLADDILLARMRQYGQAFLDAVESILRAPHQSLLAHRQHLPLSRVRRLHHSAFRDRQLAAVINGTGGESPEDVLIQTISSTSSCDTPANRTLLTLLKRFRARATDLRTKVGRQVLAGPKDEQAKRSPRRVEVLDHLISQTRRLAEGQTLRQVSGHGPSASGLTQIAALPGYQRAYRLGCASLMTGIEGSNPLDQLHSNFSWGIYETWCFVQVLATVQRLLENCTPFAHSSEVGAQLSYRFSLPNSRVIEVLFQARFPSEQVERNPLARSISRERYPDILLVDSVGMGKRCMVLDAKWRSGRTNVLEAMESAHIYHDSLRLGGTVPTPCLLLLPGDTCVPSLETDQFIEQHGVGSISEFSAQGAGIERLERRIDTWLNAGG</sequence>
<protein>
    <recommendedName>
        <fullName evidence="1">DUF2357 domain-containing protein</fullName>
    </recommendedName>
</protein>
<evidence type="ECO:0000313" key="2">
    <source>
        <dbReference type="EMBL" id="PYY69168.1"/>
    </source>
</evidence>
<dbReference type="Pfam" id="PF09823">
    <property type="entry name" value="DUF2357"/>
    <property type="match status" value="1"/>
</dbReference>
<name>A0A2W0EU59_PSEJE</name>
<organism evidence="2 3">
    <name type="scientific">Pseudomonas jessenii</name>
    <dbReference type="NCBI Taxonomy" id="77298"/>
    <lineage>
        <taxon>Bacteria</taxon>
        <taxon>Pseudomonadati</taxon>
        <taxon>Pseudomonadota</taxon>
        <taxon>Gammaproteobacteria</taxon>
        <taxon>Pseudomonadales</taxon>
        <taxon>Pseudomonadaceae</taxon>
        <taxon>Pseudomonas</taxon>
    </lineage>
</organism>
<dbReference type="AlphaFoldDB" id="A0A2W0EU59"/>
<proteinExistence type="predicted"/>
<dbReference type="OrthoDB" id="32195at2"/>
<dbReference type="InterPro" id="IPR018633">
    <property type="entry name" value="DUF2357"/>
</dbReference>
<dbReference type="Pfam" id="PF04411">
    <property type="entry name" value="PDDEXK_7"/>
    <property type="match status" value="1"/>
</dbReference>